<name>A0A8J5N453_HOMAM</name>
<evidence type="ECO:0000313" key="3">
    <source>
        <dbReference type="Proteomes" id="UP000747542"/>
    </source>
</evidence>
<feature type="compositionally biased region" description="Polar residues" evidence="1">
    <location>
        <begin position="40"/>
        <end position="50"/>
    </location>
</feature>
<sequence length="209" mass="22359">MDEVPIPTASPQQELPTGVPLVQTRLVSSQLALVLPSWAAISSRNSSPTNATSPEAGGAPSSPESARSSPQGAPDFPKDCASPETYTRIARPASSCLESSFDHSIPPEVAVGHQPDPQVAPLDLATPHRRIGVVAPTPPIQQSFTVAVGLTRSPPTLKPKATVLPRLVVTPAIQRPTKYVSLPSVAPYQCRLCPYPAHYHQQNPHWRPW</sequence>
<organism evidence="2 3">
    <name type="scientific">Homarus americanus</name>
    <name type="common">American lobster</name>
    <dbReference type="NCBI Taxonomy" id="6706"/>
    <lineage>
        <taxon>Eukaryota</taxon>
        <taxon>Metazoa</taxon>
        <taxon>Ecdysozoa</taxon>
        <taxon>Arthropoda</taxon>
        <taxon>Crustacea</taxon>
        <taxon>Multicrustacea</taxon>
        <taxon>Malacostraca</taxon>
        <taxon>Eumalacostraca</taxon>
        <taxon>Eucarida</taxon>
        <taxon>Decapoda</taxon>
        <taxon>Pleocyemata</taxon>
        <taxon>Astacidea</taxon>
        <taxon>Nephropoidea</taxon>
        <taxon>Nephropidae</taxon>
        <taxon>Homarus</taxon>
    </lineage>
</organism>
<reference evidence="2" key="1">
    <citation type="journal article" date="2021" name="Sci. Adv.">
        <title>The American lobster genome reveals insights on longevity, neural, and immune adaptations.</title>
        <authorList>
            <person name="Polinski J.M."/>
            <person name="Zimin A.V."/>
            <person name="Clark K.F."/>
            <person name="Kohn A.B."/>
            <person name="Sadowski N."/>
            <person name="Timp W."/>
            <person name="Ptitsyn A."/>
            <person name="Khanna P."/>
            <person name="Romanova D.Y."/>
            <person name="Williams P."/>
            <person name="Greenwood S.J."/>
            <person name="Moroz L.L."/>
            <person name="Walt D.R."/>
            <person name="Bodnar A.G."/>
        </authorList>
    </citation>
    <scope>NUCLEOTIDE SEQUENCE</scope>
    <source>
        <strain evidence="2">GMGI-L3</strain>
    </source>
</reference>
<gene>
    <name evidence="2" type="ORF">Hamer_G006888</name>
</gene>
<dbReference type="AlphaFoldDB" id="A0A8J5N453"/>
<dbReference type="EMBL" id="JAHLQT010010484">
    <property type="protein sequence ID" value="KAG7172669.1"/>
    <property type="molecule type" value="Genomic_DNA"/>
</dbReference>
<accession>A0A8J5N453</accession>
<proteinExistence type="predicted"/>
<feature type="compositionally biased region" description="Low complexity" evidence="1">
    <location>
        <begin position="51"/>
        <end position="70"/>
    </location>
</feature>
<evidence type="ECO:0000313" key="2">
    <source>
        <dbReference type="EMBL" id="KAG7172669.1"/>
    </source>
</evidence>
<protein>
    <submittedName>
        <fullName evidence="2">Putative Transcription factor HES-4-like</fullName>
    </submittedName>
</protein>
<comment type="caution">
    <text evidence="2">The sequence shown here is derived from an EMBL/GenBank/DDBJ whole genome shotgun (WGS) entry which is preliminary data.</text>
</comment>
<evidence type="ECO:0000256" key="1">
    <source>
        <dbReference type="SAM" id="MobiDB-lite"/>
    </source>
</evidence>
<feature type="region of interest" description="Disordered" evidence="1">
    <location>
        <begin position="40"/>
        <end position="83"/>
    </location>
</feature>
<keyword evidence="3" id="KW-1185">Reference proteome</keyword>
<dbReference type="Proteomes" id="UP000747542">
    <property type="component" value="Unassembled WGS sequence"/>
</dbReference>